<accession>A0A175YAQ8</accession>
<keyword evidence="2" id="KW-1185">Reference proteome</keyword>
<dbReference type="InterPro" id="IPR012340">
    <property type="entry name" value="NA-bd_OB-fold"/>
</dbReference>
<evidence type="ECO:0000313" key="1">
    <source>
        <dbReference type="EMBL" id="WOG82309.1"/>
    </source>
</evidence>
<reference evidence="1" key="2">
    <citation type="submission" date="2022-03" db="EMBL/GenBank/DDBJ databases">
        <title>Draft title - Genomic analysis of global carrot germplasm unveils the trajectory of domestication and the origin of high carotenoid orange carrot.</title>
        <authorList>
            <person name="Iorizzo M."/>
            <person name="Ellison S."/>
            <person name="Senalik D."/>
            <person name="Macko-Podgorni A."/>
            <person name="Grzebelus D."/>
            <person name="Bostan H."/>
            <person name="Rolling W."/>
            <person name="Curaba J."/>
            <person name="Simon P."/>
        </authorList>
    </citation>
    <scope>NUCLEOTIDE SEQUENCE</scope>
    <source>
        <tissue evidence="1">Leaf</tissue>
    </source>
</reference>
<dbReference type="AlphaFoldDB" id="A0A175YAQ8"/>
<dbReference type="Gene3D" id="2.40.50.140">
    <property type="entry name" value="Nucleic acid-binding proteins"/>
    <property type="match status" value="1"/>
</dbReference>
<gene>
    <name evidence="1" type="ORF">DCAR_0101472</name>
</gene>
<name>A0A175YAQ8_DAUCS</name>
<proteinExistence type="predicted"/>
<dbReference type="Gramene" id="KZM80281">
    <property type="protein sequence ID" value="KZM80281"/>
    <property type="gene ID" value="DCAR_032036"/>
</dbReference>
<protein>
    <submittedName>
        <fullName evidence="1">Uncharacterized protein</fullName>
    </submittedName>
</protein>
<dbReference type="Proteomes" id="UP000077755">
    <property type="component" value="Chromosome 1"/>
</dbReference>
<sequence length="78" mass="8719">MVLCSVNVCLRYKIVVLAGDETEALNFVLLDRPASRIVEQTTTKLISDNLQVALASGYPAKIRDMIGKEYTFDVEIKK</sequence>
<reference evidence="1" key="1">
    <citation type="journal article" date="2016" name="Nat. Genet.">
        <title>A high-quality carrot genome assembly provides new insights into carotenoid accumulation and asterid genome evolution.</title>
        <authorList>
            <person name="Iorizzo M."/>
            <person name="Ellison S."/>
            <person name="Senalik D."/>
            <person name="Zeng P."/>
            <person name="Satapoomin P."/>
            <person name="Huang J."/>
            <person name="Bowman M."/>
            <person name="Iovene M."/>
            <person name="Sanseverino W."/>
            <person name="Cavagnaro P."/>
            <person name="Yildiz M."/>
            <person name="Macko-Podgorni A."/>
            <person name="Moranska E."/>
            <person name="Grzebelus E."/>
            <person name="Grzebelus D."/>
            <person name="Ashrafi H."/>
            <person name="Zheng Z."/>
            <person name="Cheng S."/>
            <person name="Spooner D."/>
            <person name="Van Deynze A."/>
            <person name="Simon P."/>
        </authorList>
    </citation>
    <scope>NUCLEOTIDE SEQUENCE</scope>
    <source>
        <tissue evidence="1">Leaf</tissue>
    </source>
</reference>
<organism evidence="1 2">
    <name type="scientific">Daucus carota subsp. sativus</name>
    <name type="common">Carrot</name>
    <dbReference type="NCBI Taxonomy" id="79200"/>
    <lineage>
        <taxon>Eukaryota</taxon>
        <taxon>Viridiplantae</taxon>
        <taxon>Streptophyta</taxon>
        <taxon>Embryophyta</taxon>
        <taxon>Tracheophyta</taxon>
        <taxon>Spermatophyta</taxon>
        <taxon>Magnoliopsida</taxon>
        <taxon>eudicotyledons</taxon>
        <taxon>Gunneridae</taxon>
        <taxon>Pentapetalae</taxon>
        <taxon>asterids</taxon>
        <taxon>campanulids</taxon>
        <taxon>Apiales</taxon>
        <taxon>Apiaceae</taxon>
        <taxon>Apioideae</taxon>
        <taxon>Scandiceae</taxon>
        <taxon>Daucinae</taxon>
        <taxon>Daucus</taxon>
        <taxon>Daucus sect. Daucus</taxon>
    </lineage>
</organism>
<evidence type="ECO:0000313" key="2">
    <source>
        <dbReference type="Proteomes" id="UP000077755"/>
    </source>
</evidence>
<dbReference type="EMBL" id="CP093343">
    <property type="protein sequence ID" value="WOG82309.1"/>
    <property type="molecule type" value="Genomic_DNA"/>
</dbReference>